<feature type="transmembrane region" description="Helical" evidence="1">
    <location>
        <begin position="50"/>
        <end position="70"/>
    </location>
</feature>
<reference evidence="3" key="1">
    <citation type="journal article" date="2019" name="Int. J. Syst. Evol. Microbiol.">
        <title>The Global Catalogue of Microorganisms (GCM) 10K type strain sequencing project: providing services to taxonomists for standard genome sequencing and annotation.</title>
        <authorList>
            <consortium name="The Broad Institute Genomics Platform"/>
            <consortium name="The Broad Institute Genome Sequencing Center for Infectious Disease"/>
            <person name="Wu L."/>
            <person name="Ma J."/>
        </authorList>
    </citation>
    <scope>NUCLEOTIDE SEQUENCE [LARGE SCALE GENOMIC DNA]</scope>
    <source>
        <strain evidence="3">JCM 17688</strain>
    </source>
</reference>
<keyword evidence="1" id="KW-0812">Transmembrane</keyword>
<protein>
    <recommendedName>
        <fullName evidence="4">PH domain-containing protein</fullName>
    </recommendedName>
</protein>
<feature type="transmembrane region" description="Helical" evidence="1">
    <location>
        <begin position="136"/>
        <end position="154"/>
    </location>
</feature>
<proteinExistence type="predicted"/>
<feature type="transmembrane region" description="Helical" evidence="1">
    <location>
        <begin position="95"/>
        <end position="116"/>
    </location>
</feature>
<accession>A0ABP8JS04</accession>
<gene>
    <name evidence="2" type="ORF">GCM10023147_28120</name>
</gene>
<evidence type="ECO:0008006" key="4">
    <source>
        <dbReference type="Google" id="ProtNLM"/>
    </source>
</evidence>
<evidence type="ECO:0000313" key="3">
    <source>
        <dbReference type="Proteomes" id="UP001500635"/>
    </source>
</evidence>
<keyword evidence="1" id="KW-1133">Transmembrane helix</keyword>
<organism evidence="2 3">
    <name type="scientific">Tsukamurella soli</name>
    <dbReference type="NCBI Taxonomy" id="644556"/>
    <lineage>
        <taxon>Bacteria</taxon>
        <taxon>Bacillati</taxon>
        <taxon>Actinomycetota</taxon>
        <taxon>Actinomycetes</taxon>
        <taxon>Mycobacteriales</taxon>
        <taxon>Tsukamurellaceae</taxon>
        <taxon>Tsukamurella</taxon>
    </lineage>
</organism>
<feature type="transmembrane region" description="Helical" evidence="1">
    <location>
        <begin position="24"/>
        <end position="44"/>
    </location>
</feature>
<keyword evidence="1" id="KW-0472">Membrane</keyword>
<evidence type="ECO:0000256" key="1">
    <source>
        <dbReference type="SAM" id="Phobius"/>
    </source>
</evidence>
<evidence type="ECO:0000313" key="2">
    <source>
        <dbReference type="EMBL" id="GAA4395212.1"/>
    </source>
</evidence>
<dbReference type="EMBL" id="BAABFR010000042">
    <property type="protein sequence ID" value="GAA4395212.1"/>
    <property type="molecule type" value="Genomic_DNA"/>
</dbReference>
<dbReference type="Proteomes" id="UP001500635">
    <property type="component" value="Unassembled WGS sequence"/>
</dbReference>
<dbReference type="RefSeq" id="WP_344996869.1">
    <property type="nucleotide sequence ID" value="NZ_BAABFR010000042.1"/>
</dbReference>
<sequence length="231" mass="25069">MVVIDLPAEDELADFDRRVRRRLLIVRGAVVLIAAFGAMGVGVWLTSSAIGMGMLGVVLVVFAPYLAAVARNPLPGPDLDAVANRRQLVLTENRWARWTLFPALHTTAVACAVIGFTQLHGDRGGLAPSRFEPTTWLISAAVLAVSAVAYDLGFGRVPDVVFDRAGITRIWPHRHRHLPWNQIRSIDLDASQLNVVFTTADGTHVNVKVHLYRVTGSELVDALDVLLAGLG</sequence>
<comment type="caution">
    <text evidence="2">The sequence shown here is derived from an EMBL/GenBank/DDBJ whole genome shotgun (WGS) entry which is preliminary data.</text>
</comment>
<keyword evidence="3" id="KW-1185">Reference proteome</keyword>
<name>A0ABP8JS04_9ACTN</name>